<dbReference type="OrthoDB" id="677051at2"/>
<reference evidence="2" key="1">
    <citation type="submission" date="2011-11" db="EMBL/GenBank/DDBJ databases">
        <title>Complete sequence of Desulfosporosinus orientis DSM 765.</title>
        <authorList>
            <person name="Lucas S."/>
            <person name="Han J."/>
            <person name="Lapidus A."/>
            <person name="Cheng J.-F."/>
            <person name="Goodwin L."/>
            <person name="Pitluck S."/>
            <person name="Peters L."/>
            <person name="Ovchinnikova G."/>
            <person name="Teshima H."/>
            <person name="Detter J.C."/>
            <person name="Han C."/>
            <person name="Tapia R."/>
            <person name="Land M."/>
            <person name="Hauser L."/>
            <person name="Kyrpides N."/>
            <person name="Ivanova N."/>
            <person name="Pagani I."/>
            <person name="Pester M."/>
            <person name="Spring S."/>
            <person name="Ollivier B."/>
            <person name="Rattei T."/>
            <person name="Klenk H.-P."/>
            <person name="Wagner M."/>
            <person name="Loy A."/>
            <person name="Woyke T."/>
        </authorList>
    </citation>
    <scope>NUCLEOTIDE SEQUENCE [LARGE SCALE GENOMIC DNA]</scope>
    <source>
        <strain evidence="2">ATCC 19365 / DSM 765 / NCIMB 8382 / VKM B-1628</strain>
    </source>
</reference>
<dbReference type="EMBL" id="CP003108">
    <property type="protein sequence ID" value="AET67868.1"/>
    <property type="molecule type" value="Genomic_DNA"/>
</dbReference>
<dbReference type="KEGG" id="dor:Desor_2271"/>
<dbReference type="Pfam" id="PF11009">
    <property type="entry name" value="BrxC"/>
    <property type="match status" value="1"/>
</dbReference>
<evidence type="ECO:0000313" key="1">
    <source>
        <dbReference type="EMBL" id="AET67868.1"/>
    </source>
</evidence>
<dbReference type="HOGENOM" id="CLU_153787_1_0_9"/>
<dbReference type="InterPro" id="IPR022551">
    <property type="entry name" value="BrxC"/>
</dbReference>
<accession>G7WB87</accession>
<dbReference type="AlphaFoldDB" id="G7WB87"/>
<dbReference type="Gene3D" id="3.40.30.10">
    <property type="entry name" value="Glutaredoxin"/>
    <property type="match status" value="1"/>
</dbReference>
<protein>
    <submittedName>
        <fullName evidence="1">Bacillithiol system protein YtxJ</fullName>
    </submittedName>
</protein>
<keyword evidence="2" id="KW-1185">Reference proteome</keyword>
<dbReference type="Proteomes" id="UP000006346">
    <property type="component" value="Chromosome"/>
</dbReference>
<dbReference type="PATRIC" id="fig|768706.3.peg.2283"/>
<sequence>MIFREIAATEDLENVLAESSQGKVLIFKHSTTCPISARAWREVQKFMADTTAAIQVIMIKVIESRPVSNFVAESMKVQHQSPQALLLSNGQVVWHASHQGVNQADIEKALGPLG</sequence>
<organism evidence="1 2">
    <name type="scientific">Desulfosporosinus orientis (strain ATCC 19365 / DSM 765 / NCIMB 8382 / VKM B-1628 / Singapore I)</name>
    <name type="common">Desulfotomaculum orientis</name>
    <dbReference type="NCBI Taxonomy" id="768706"/>
    <lineage>
        <taxon>Bacteria</taxon>
        <taxon>Bacillati</taxon>
        <taxon>Bacillota</taxon>
        <taxon>Clostridia</taxon>
        <taxon>Eubacteriales</taxon>
        <taxon>Desulfitobacteriaceae</taxon>
        <taxon>Desulfosporosinus</taxon>
    </lineage>
</organism>
<reference evidence="1 2" key="2">
    <citation type="journal article" date="2012" name="J. Bacteriol.">
        <title>Complete genome sequences of Desulfosporosinus orientis DSM765T, Desulfosporosinus youngiae DSM17734T, Desulfosporosinus meridiei DSM13257T, and Desulfosporosinus acidiphilus DSM22704T.</title>
        <authorList>
            <person name="Pester M."/>
            <person name="Brambilla E."/>
            <person name="Alazard D."/>
            <person name="Rattei T."/>
            <person name="Weinmaier T."/>
            <person name="Han J."/>
            <person name="Lucas S."/>
            <person name="Lapidus A."/>
            <person name="Cheng J.F."/>
            <person name="Goodwin L."/>
            <person name="Pitluck S."/>
            <person name="Peters L."/>
            <person name="Ovchinnikova G."/>
            <person name="Teshima H."/>
            <person name="Detter J.C."/>
            <person name="Han C.S."/>
            <person name="Tapia R."/>
            <person name="Land M.L."/>
            <person name="Hauser L."/>
            <person name="Kyrpides N.C."/>
            <person name="Ivanova N.N."/>
            <person name="Pagani I."/>
            <person name="Huntmann M."/>
            <person name="Wei C.L."/>
            <person name="Davenport K.W."/>
            <person name="Daligault H."/>
            <person name="Chain P.S."/>
            <person name="Chen A."/>
            <person name="Mavromatis K."/>
            <person name="Markowitz V."/>
            <person name="Szeto E."/>
            <person name="Mikhailova N."/>
            <person name="Pati A."/>
            <person name="Wagner M."/>
            <person name="Woyke T."/>
            <person name="Ollivier B."/>
            <person name="Klenk H.P."/>
            <person name="Spring S."/>
            <person name="Loy A."/>
        </authorList>
    </citation>
    <scope>NUCLEOTIDE SEQUENCE [LARGE SCALE GENOMIC DNA]</scope>
    <source>
        <strain evidence="2">ATCC 19365 / DSM 765 / NCIMB 8382 / VKM B-1628</strain>
    </source>
</reference>
<proteinExistence type="predicted"/>
<dbReference type="RefSeq" id="WP_014184677.1">
    <property type="nucleotide sequence ID" value="NC_016584.1"/>
</dbReference>
<dbReference type="eggNOG" id="COG3118">
    <property type="taxonomic scope" value="Bacteria"/>
</dbReference>
<gene>
    <name evidence="1" type="ordered locus">Desor_2271</name>
</gene>
<name>G7WB87_DESOD</name>
<dbReference type="STRING" id="768706.Desor_2271"/>
<evidence type="ECO:0000313" key="2">
    <source>
        <dbReference type="Proteomes" id="UP000006346"/>
    </source>
</evidence>
<dbReference type="NCBIfam" id="TIGR04019">
    <property type="entry name" value="B_thiol_YtxJ"/>
    <property type="match status" value="1"/>
</dbReference>